<reference evidence="1 2" key="1">
    <citation type="submission" date="2019-06" db="EMBL/GenBank/DDBJ databases">
        <title>Draft genomes of female and male turbot (Scophthalmus maximus).</title>
        <authorList>
            <person name="Xu H."/>
            <person name="Xu X.-W."/>
            <person name="Shao C."/>
            <person name="Chen S."/>
        </authorList>
    </citation>
    <scope>NUCLEOTIDE SEQUENCE [LARGE SCALE GENOMIC DNA]</scope>
    <source>
        <strain evidence="1">Ysfricsl-2016a</strain>
        <tissue evidence="1">Blood</tissue>
    </source>
</reference>
<sequence>MSVMLKAELEMTIDEEIFWTDSQVVLAYINNEAQRHNVRLKTRFRECCVFVFSAPVYSMALERIAQPTSNANPIQV</sequence>
<gene>
    <name evidence="1" type="ORF">F2P81_006351</name>
</gene>
<comment type="caution">
    <text evidence="1">The sequence shown here is derived from an EMBL/GenBank/DDBJ whole genome shotgun (WGS) entry which is preliminary data.</text>
</comment>
<name>A0A6A4T2Z6_SCOMX</name>
<protein>
    <submittedName>
        <fullName evidence="1">Uncharacterized protein</fullName>
    </submittedName>
</protein>
<evidence type="ECO:0000313" key="2">
    <source>
        <dbReference type="Proteomes" id="UP000438429"/>
    </source>
</evidence>
<evidence type="ECO:0000313" key="1">
    <source>
        <dbReference type="EMBL" id="KAF0040453.1"/>
    </source>
</evidence>
<accession>A0A6A4T2Z6</accession>
<dbReference type="Proteomes" id="UP000438429">
    <property type="component" value="Unassembled WGS sequence"/>
</dbReference>
<dbReference type="PANTHER" id="PTHR47331:SF5">
    <property type="entry name" value="RIBONUCLEASE H"/>
    <property type="match status" value="1"/>
</dbReference>
<organism evidence="1 2">
    <name type="scientific">Scophthalmus maximus</name>
    <name type="common">Turbot</name>
    <name type="synonym">Psetta maxima</name>
    <dbReference type="NCBI Taxonomy" id="52904"/>
    <lineage>
        <taxon>Eukaryota</taxon>
        <taxon>Metazoa</taxon>
        <taxon>Chordata</taxon>
        <taxon>Craniata</taxon>
        <taxon>Vertebrata</taxon>
        <taxon>Euteleostomi</taxon>
        <taxon>Actinopterygii</taxon>
        <taxon>Neopterygii</taxon>
        <taxon>Teleostei</taxon>
        <taxon>Neoteleostei</taxon>
        <taxon>Acanthomorphata</taxon>
        <taxon>Carangaria</taxon>
        <taxon>Pleuronectiformes</taxon>
        <taxon>Pleuronectoidei</taxon>
        <taxon>Scophthalmidae</taxon>
        <taxon>Scophthalmus</taxon>
    </lineage>
</organism>
<dbReference type="AlphaFoldDB" id="A0A6A4T2Z6"/>
<proteinExistence type="predicted"/>
<dbReference type="PANTHER" id="PTHR47331">
    <property type="entry name" value="PHD-TYPE DOMAIN-CONTAINING PROTEIN"/>
    <property type="match status" value="1"/>
</dbReference>
<dbReference type="EMBL" id="VEVO01000006">
    <property type="protein sequence ID" value="KAF0040453.1"/>
    <property type="molecule type" value="Genomic_DNA"/>
</dbReference>